<dbReference type="EMBL" id="JPRL01000001">
    <property type="protein sequence ID" value="KFF05931.1"/>
    <property type="molecule type" value="Genomic_DNA"/>
</dbReference>
<evidence type="ECO:0000313" key="4">
    <source>
        <dbReference type="Proteomes" id="UP000028715"/>
    </source>
</evidence>
<dbReference type="Proteomes" id="UP000028715">
    <property type="component" value="Unassembled WGS sequence"/>
</dbReference>
<dbReference type="OrthoDB" id="9788327at2"/>
<accession>A0A085ZNB7</accession>
<dbReference type="eggNOG" id="COG5279">
    <property type="taxonomic scope" value="Bacteria"/>
</dbReference>
<dbReference type="InterPro" id="IPR052557">
    <property type="entry name" value="CAP/Cytokinesis_protein"/>
</dbReference>
<dbReference type="Pfam" id="PF01841">
    <property type="entry name" value="Transglut_core"/>
    <property type="match status" value="1"/>
</dbReference>
<dbReference type="RefSeq" id="WP_035683799.1">
    <property type="nucleotide sequence ID" value="NZ_JPRL01000001.1"/>
</dbReference>
<feature type="domain" description="Transglutaminase-like" evidence="2">
    <location>
        <begin position="111"/>
        <end position="178"/>
    </location>
</feature>
<dbReference type="STRING" id="362418.IW19_10545"/>
<dbReference type="Gene3D" id="3.10.620.30">
    <property type="match status" value="1"/>
</dbReference>
<dbReference type="SUPFAM" id="SSF54001">
    <property type="entry name" value="Cysteine proteinases"/>
    <property type="match status" value="1"/>
</dbReference>
<proteinExistence type="predicted"/>
<organism evidence="3 4">
    <name type="scientific">Flavobacterium reichenbachii</name>
    <dbReference type="NCBI Taxonomy" id="362418"/>
    <lineage>
        <taxon>Bacteria</taxon>
        <taxon>Pseudomonadati</taxon>
        <taxon>Bacteroidota</taxon>
        <taxon>Flavobacteriia</taxon>
        <taxon>Flavobacteriales</taxon>
        <taxon>Flavobacteriaceae</taxon>
        <taxon>Flavobacterium</taxon>
    </lineage>
</organism>
<dbReference type="InterPro" id="IPR002931">
    <property type="entry name" value="Transglutaminase-like"/>
</dbReference>
<reference evidence="3 4" key="1">
    <citation type="submission" date="2014-07" db="EMBL/GenBank/DDBJ databases">
        <title>Genome of Flavobacterium reichenbachii LMG 25512.</title>
        <authorList>
            <person name="Stropko S.J."/>
            <person name="Pipes S.E."/>
            <person name="Newman J.D."/>
        </authorList>
    </citation>
    <scope>NUCLEOTIDE SEQUENCE [LARGE SCALE GENOMIC DNA]</scope>
    <source>
        <strain evidence="3 4">LMG 25512</strain>
    </source>
</reference>
<dbReference type="PANTHER" id="PTHR46333">
    <property type="entry name" value="CYTOKINESIS PROTEIN 3"/>
    <property type="match status" value="1"/>
</dbReference>
<comment type="caution">
    <text evidence="3">The sequence shown here is derived from an EMBL/GenBank/DDBJ whole genome shotgun (WGS) entry which is preliminary data.</text>
</comment>
<sequence length="326" mass="37946">MAIKKLLSAFFLLSVIFLCPSFSQNYNKVDQIVLKYPKRFDTTEELADRIQKDFSSDRDKARAIFSWMAFNINYDLNAFLNPQRSQGFSYRTEEEKQQKIKQLNDNMLQKAFKSQKAVCEGFTVLYSHLASLTGLKSQIVKGDSKTRLVDIGRKTPHSDHAWNMVLIDGKWRLIDVTWGQGYYDSSKGRMTKEFAPIYFDTPPEYFFTKHFPDSGEYLGDKLDREDFLNGPLIYNKLIEYDAQVLEPKSGLIEVKNGDNITFRFKNISKKDVLFYLNKKNQPVKIANSKERKGGLEFDIIYDKNIGEYITFFMDNNSIASFQIKQK</sequence>
<evidence type="ECO:0000313" key="3">
    <source>
        <dbReference type="EMBL" id="KFF05931.1"/>
    </source>
</evidence>
<evidence type="ECO:0000256" key="1">
    <source>
        <dbReference type="SAM" id="SignalP"/>
    </source>
</evidence>
<feature type="signal peptide" evidence="1">
    <location>
        <begin position="1"/>
        <end position="23"/>
    </location>
</feature>
<protein>
    <submittedName>
        <fullName evidence="3">Transglutaminase</fullName>
    </submittedName>
</protein>
<evidence type="ECO:0000259" key="2">
    <source>
        <dbReference type="SMART" id="SM00460"/>
    </source>
</evidence>
<dbReference type="GO" id="GO:0005737">
    <property type="term" value="C:cytoplasm"/>
    <property type="evidence" value="ECO:0007669"/>
    <property type="project" value="TreeGrafter"/>
</dbReference>
<dbReference type="PANTHER" id="PTHR46333:SF2">
    <property type="entry name" value="CYTOKINESIS PROTEIN 3"/>
    <property type="match status" value="1"/>
</dbReference>
<name>A0A085ZNB7_9FLAO</name>
<dbReference type="InterPro" id="IPR038765">
    <property type="entry name" value="Papain-like_cys_pep_sf"/>
</dbReference>
<keyword evidence="4" id="KW-1185">Reference proteome</keyword>
<keyword evidence="1" id="KW-0732">Signal</keyword>
<feature type="chain" id="PRO_5001801328" evidence="1">
    <location>
        <begin position="24"/>
        <end position="326"/>
    </location>
</feature>
<dbReference type="SMART" id="SM00460">
    <property type="entry name" value="TGc"/>
    <property type="match status" value="1"/>
</dbReference>
<gene>
    <name evidence="3" type="ORF">IW19_10545</name>
</gene>
<dbReference type="AlphaFoldDB" id="A0A085ZNB7"/>